<dbReference type="KEGG" id="aba:Acid345_0161"/>
<dbReference type="PANTHER" id="PTHR36115">
    <property type="entry name" value="PROLINE-RICH ANTIGEN HOMOLOG-RELATED"/>
    <property type="match status" value="1"/>
</dbReference>
<evidence type="ECO:0000256" key="6">
    <source>
        <dbReference type="SAM" id="MobiDB-lite"/>
    </source>
</evidence>
<dbReference type="HOGENOM" id="CLU_846704_0_0_0"/>
<evidence type="ECO:0000259" key="8">
    <source>
        <dbReference type="Pfam" id="PF06271"/>
    </source>
</evidence>
<organism evidence="9 10">
    <name type="scientific">Koribacter versatilis (strain Ellin345)</name>
    <dbReference type="NCBI Taxonomy" id="204669"/>
    <lineage>
        <taxon>Bacteria</taxon>
        <taxon>Pseudomonadati</taxon>
        <taxon>Acidobacteriota</taxon>
        <taxon>Terriglobia</taxon>
        <taxon>Terriglobales</taxon>
        <taxon>Candidatus Korobacteraceae</taxon>
        <taxon>Candidatus Korobacter</taxon>
    </lineage>
</organism>
<dbReference type="Proteomes" id="UP000002432">
    <property type="component" value="Chromosome"/>
</dbReference>
<keyword evidence="2" id="KW-1003">Cell membrane</keyword>
<evidence type="ECO:0000256" key="2">
    <source>
        <dbReference type="ARBA" id="ARBA00022475"/>
    </source>
</evidence>
<evidence type="ECO:0000256" key="5">
    <source>
        <dbReference type="ARBA" id="ARBA00023136"/>
    </source>
</evidence>
<feature type="transmembrane region" description="Helical" evidence="7">
    <location>
        <begin position="201"/>
        <end position="223"/>
    </location>
</feature>
<keyword evidence="3 7" id="KW-0812">Transmembrane</keyword>
<sequence length="328" mass="36865">MDESLPLDESWKSEVASRLDSYRSKSKRKLSGDFSMRFNFEGELARPRQQICVPAAPKSETVEPDAEEQAAETLELSVVAKVEAEQQVIEEKVQLEQVELPQTVPPSQPPPLRPSVPFKRKIRMEANVIEFPRLFPPEPPLSNVLAEPVLPSAPRILDAPEIAEPLWETPILEGMRLEHIEHESAPQFELPLQVASVIQRVNAYVADGLIVLIASAVFCAVVLKLLPGLELSKPLIFGAAAVPPIFWATFEYLFIVYAARTPGMAMTKLALSTFDGTAPNRRQRHRRVLGMAVSCCSLMLGFLWAFFDEDMLCWHDRMSRTYSFHQKS</sequence>
<evidence type="ECO:0000256" key="3">
    <source>
        <dbReference type="ARBA" id="ARBA00022692"/>
    </source>
</evidence>
<dbReference type="AlphaFoldDB" id="Q1IVD4"/>
<dbReference type="Pfam" id="PF06271">
    <property type="entry name" value="RDD"/>
    <property type="match status" value="1"/>
</dbReference>
<dbReference type="PANTHER" id="PTHR36115:SF4">
    <property type="entry name" value="MEMBRANE PROTEIN"/>
    <property type="match status" value="1"/>
</dbReference>
<dbReference type="InterPro" id="IPR051791">
    <property type="entry name" value="Pra-immunoreactive"/>
</dbReference>
<evidence type="ECO:0000256" key="1">
    <source>
        <dbReference type="ARBA" id="ARBA00004651"/>
    </source>
</evidence>
<evidence type="ECO:0000313" key="10">
    <source>
        <dbReference type="Proteomes" id="UP000002432"/>
    </source>
</evidence>
<dbReference type="EnsemblBacteria" id="ABF39166">
    <property type="protein sequence ID" value="ABF39166"/>
    <property type="gene ID" value="Acid345_0161"/>
</dbReference>
<keyword evidence="5 7" id="KW-0472">Membrane</keyword>
<protein>
    <submittedName>
        <fullName evidence="9">Rdd</fullName>
    </submittedName>
</protein>
<dbReference type="RefSeq" id="WP_011520968.1">
    <property type="nucleotide sequence ID" value="NC_008009.1"/>
</dbReference>
<feature type="compositionally biased region" description="Basic and acidic residues" evidence="6">
    <location>
        <begin position="9"/>
        <end position="23"/>
    </location>
</feature>
<keyword evidence="4 7" id="KW-1133">Transmembrane helix</keyword>
<dbReference type="OrthoDB" id="9793824at2"/>
<keyword evidence="10" id="KW-1185">Reference proteome</keyword>
<dbReference type="STRING" id="204669.Acid345_0161"/>
<dbReference type="eggNOG" id="COG1714">
    <property type="taxonomic scope" value="Bacteria"/>
</dbReference>
<comment type="subcellular location">
    <subcellularLocation>
        <location evidence="1">Cell membrane</location>
        <topology evidence="1">Multi-pass membrane protein</topology>
    </subcellularLocation>
</comment>
<gene>
    <name evidence="9" type="ordered locus">Acid345_0161</name>
</gene>
<feature type="transmembrane region" description="Helical" evidence="7">
    <location>
        <begin position="235"/>
        <end position="259"/>
    </location>
</feature>
<proteinExistence type="predicted"/>
<dbReference type="EMBL" id="CP000360">
    <property type="protein sequence ID" value="ABF39166.1"/>
    <property type="molecule type" value="Genomic_DNA"/>
</dbReference>
<reference evidence="9 10" key="1">
    <citation type="journal article" date="2009" name="Appl. Environ. Microbiol.">
        <title>Three genomes from the phylum Acidobacteria provide insight into the lifestyles of these microorganisms in soils.</title>
        <authorList>
            <person name="Ward N.L."/>
            <person name="Challacombe J.F."/>
            <person name="Janssen P.H."/>
            <person name="Henrissat B."/>
            <person name="Coutinho P.M."/>
            <person name="Wu M."/>
            <person name="Xie G."/>
            <person name="Haft D.H."/>
            <person name="Sait M."/>
            <person name="Badger J."/>
            <person name="Barabote R.D."/>
            <person name="Bradley B."/>
            <person name="Brettin T.S."/>
            <person name="Brinkac L.M."/>
            <person name="Bruce D."/>
            <person name="Creasy T."/>
            <person name="Daugherty S.C."/>
            <person name="Davidsen T.M."/>
            <person name="DeBoy R.T."/>
            <person name="Detter J.C."/>
            <person name="Dodson R.J."/>
            <person name="Durkin A.S."/>
            <person name="Ganapathy A."/>
            <person name="Gwinn-Giglio M."/>
            <person name="Han C.S."/>
            <person name="Khouri H."/>
            <person name="Kiss H."/>
            <person name="Kothari S.P."/>
            <person name="Madupu R."/>
            <person name="Nelson K.E."/>
            <person name="Nelson W.C."/>
            <person name="Paulsen I."/>
            <person name="Penn K."/>
            <person name="Ren Q."/>
            <person name="Rosovitz M.J."/>
            <person name="Selengut J.D."/>
            <person name="Shrivastava S."/>
            <person name="Sullivan S.A."/>
            <person name="Tapia R."/>
            <person name="Thompson L.S."/>
            <person name="Watkins K.L."/>
            <person name="Yang Q."/>
            <person name="Yu C."/>
            <person name="Zafar N."/>
            <person name="Zhou L."/>
            <person name="Kuske C.R."/>
        </authorList>
    </citation>
    <scope>NUCLEOTIDE SEQUENCE [LARGE SCALE GENOMIC DNA]</scope>
    <source>
        <strain evidence="9 10">Ellin345</strain>
    </source>
</reference>
<accession>Q1IVD4</accession>
<evidence type="ECO:0000256" key="4">
    <source>
        <dbReference type="ARBA" id="ARBA00022989"/>
    </source>
</evidence>
<evidence type="ECO:0000313" key="9">
    <source>
        <dbReference type="EMBL" id="ABF39166.1"/>
    </source>
</evidence>
<feature type="transmembrane region" description="Helical" evidence="7">
    <location>
        <begin position="288"/>
        <end position="307"/>
    </location>
</feature>
<evidence type="ECO:0000256" key="7">
    <source>
        <dbReference type="SAM" id="Phobius"/>
    </source>
</evidence>
<feature type="domain" description="RDD" evidence="8">
    <location>
        <begin position="194"/>
        <end position="319"/>
    </location>
</feature>
<dbReference type="InterPro" id="IPR010432">
    <property type="entry name" value="RDD"/>
</dbReference>
<dbReference type="GO" id="GO:0005886">
    <property type="term" value="C:plasma membrane"/>
    <property type="evidence" value="ECO:0007669"/>
    <property type="project" value="UniProtKB-SubCell"/>
</dbReference>
<name>Q1IVD4_KORVE</name>
<feature type="region of interest" description="Disordered" evidence="6">
    <location>
        <begin position="1"/>
        <end position="28"/>
    </location>
</feature>